<dbReference type="SUPFAM" id="SSF48340">
    <property type="entry name" value="Interferon-induced guanylate-binding protein 1 (GBP1), C-terminal domain"/>
    <property type="match status" value="1"/>
</dbReference>
<feature type="domain" description="GB1/RHD3-type G" evidence="6">
    <location>
        <begin position="74"/>
        <end position="319"/>
    </location>
</feature>
<feature type="compositionally biased region" description="Basic and acidic residues" evidence="5">
    <location>
        <begin position="10"/>
        <end position="31"/>
    </location>
</feature>
<evidence type="ECO:0000256" key="3">
    <source>
        <dbReference type="ARBA" id="ARBA00023134"/>
    </source>
</evidence>
<evidence type="ECO:0000256" key="2">
    <source>
        <dbReference type="ARBA" id="ARBA00022801"/>
    </source>
</evidence>
<keyword evidence="1" id="KW-0547">Nucleotide-binding</keyword>
<keyword evidence="8" id="KW-1185">Reference proteome</keyword>
<dbReference type="GO" id="GO:0003924">
    <property type="term" value="F:GTPase activity"/>
    <property type="evidence" value="ECO:0007669"/>
    <property type="project" value="InterPro"/>
</dbReference>
<proteinExistence type="inferred from homology"/>
<evidence type="ECO:0000259" key="6">
    <source>
        <dbReference type="PROSITE" id="PS51715"/>
    </source>
</evidence>
<sequence length="390" mass="45470">MRPSDTEEMDGCRRREMSRRQISKKMERRDDFEKGEPLQIIKVTDKKSGGDIIHGLELNEENLKRILLHPFVKDIPVVIISITGAFRKGKSFLLGFFLKFLEAQESVWLKENDKIKGFEWRGGTERVTSGILIWSKPFICQDKFGEKFAVLLMDTQGIFDRESTMNDSARIFALSSLMSTVQIYNIMQQLQEDDLKNLKFFTEFGKLGTETFSDGEFNMPKLVFLIRDWGCPYEYPYGEDGGKNYVTKILEETTEQPKELKDIRRAIKKCFPDVCGFLLPHPGKAVVTKKMFDGQVKEMDDDFVEYVELLVQYIFLRNMLVTKKMNGRELKGEDLMMYMKAFVSYFNEEKCPSPETALEAMAAVHRQRGIRATLDWYKHEMIKVYYFSVT</sequence>
<feature type="region of interest" description="Disordered" evidence="5">
    <location>
        <begin position="1"/>
        <end position="31"/>
    </location>
</feature>
<dbReference type="AlphaFoldDB" id="A0A8W8JYZ3"/>
<dbReference type="InterPro" id="IPR036543">
    <property type="entry name" value="Guanylate-bd_C_sf"/>
</dbReference>
<dbReference type="PANTHER" id="PTHR10751">
    <property type="entry name" value="GUANYLATE BINDING PROTEIN"/>
    <property type="match status" value="1"/>
</dbReference>
<name>A0A8W8JYZ3_MAGGI</name>
<accession>A0A8W8JYZ3</accession>
<evidence type="ECO:0000256" key="5">
    <source>
        <dbReference type="SAM" id="MobiDB-lite"/>
    </source>
</evidence>
<evidence type="ECO:0000256" key="1">
    <source>
        <dbReference type="ARBA" id="ARBA00022741"/>
    </source>
</evidence>
<dbReference type="Pfam" id="PF02263">
    <property type="entry name" value="GBP"/>
    <property type="match status" value="1"/>
</dbReference>
<protein>
    <recommendedName>
        <fullName evidence="6">GB1/RHD3-type G domain-containing protein</fullName>
    </recommendedName>
</protein>
<dbReference type="Gene3D" id="3.40.50.300">
    <property type="entry name" value="P-loop containing nucleotide triphosphate hydrolases"/>
    <property type="match status" value="1"/>
</dbReference>
<dbReference type="InterPro" id="IPR027417">
    <property type="entry name" value="P-loop_NTPase"/>
</dbReference>
<dbReference type="InterPro" id="IPR015894">
    <property type="entry name" value="Guanylate-bd_N"/>
</dbReference>
<dbReference type="SUPFAM" id="SSF52540">
    <property type="entry name" value="P-loop containing nucleoside triphosphate hydrolases"/>
    <property type="match status" value="1"/>
</dbReference>
<keyword evidence="3" id="KW-0342">GTP-binding</keyword>
<evidence type="ECO:0000313" key="7">
    <source>
        <dbReference type="EnsemblMetazoa" id="G21165.1:cds"/>
    </source>
</evidence>
<keyword evidence="2" id="KW-0378">Hydrolase</keyword>
<dbReference type="InterPro" id="IPR030386">
    <property type="entry name" value="G_GB1_RHD3_dom"/>
</dbReference>
<comment type="similarity">
    <text evidence="4">Belongs to the TRAFAC class dynamin-like GTPase superfamily. GB1/RHD3 GTPase family.</text>
</comment>
<organism evidence="7 8">
    <name type="scientific">Magallana gigas</name>
    <name type="common">Pacific oyster</name>
    <name type="synonym">Crassostrea gigas</name>
    <dbReference type="NCBI Taxonomy" id="29159"/>
    <lineage>
        <taxon>Eukaryota</taxon>
        <taxon>Metazoa</taxon>
        <taxon>Spiralia</taxon>
        <taxon>Lophotrochozoa</taxon>
        <taxon>Mollusca</taxon>
        <taxon>Bivalvia</taxon>
        <taxon>Autobranchia</taxon>
        <taxon>Pteriomorphia</taxon>
        <taxon>Ostreida</taxon>
        <taxon>Ostreoidea</taxon>
        <taxon>Ostreidae</taxon>
        <taxon>Magallana</taxon>
    </lineage>
</organism>
<dbReference type="EnsemblMetazoa" id="G21165.1">
    <property type="protein sequence ID" value="G21165.1:cds"/>
    <property type="gene ID" value="G21165"/>
</dbReference>
<dbReference type="PROSITE" id="PS51715">
    <property type="entry name" value="G_GB1_RHD3"/>
    <property type="match status" value="1"/>
</dbReference>
<evidence type="ECO:0000256" key="4">
    <source>
        <dbReference type="PROSITE-ProRule" id="PRU01052"/>
    </source>
</evidence>
<dbReference type="CDD" id="cd01851">
    <property type="entry name" value="GBP"/>
    <property type="match status" value="1"/>
</dbReference>
<dbReference type="Proteomes" id="UP000005408">
    <property type="component" value="Unassembled WGS sequence"/>
</dbReference>
<evidence type="ECO:0000313" key="8">
    <source>
        <dbReference type="Proteomes" id="UP000005408"/>
    </source>
</evidence>
<reference evidence="7" key="1">
    <citation type="submission" date="2022-08" db="UniProtKB">
        <authorList>
            <consortium name="EnsemblMetazoa"/>
        </authorList>
    </citation>
    <scope>IDENTIFICATION</scope>
    <source>
        <strain evidence="7">05x7-T-G4-1.051#20</strain>
    </source>
</reference>
<dbReference type="GO" id="GO:0005525">
    <property type="term" value="F:GTP binding"/>
    <property type="evidence" value="ECO:0007669"/>
    <property type="project" value="UniProtKB-KW"/>
</dbReference>